<feature type="region of interest" description="Disordered" evidence="1">
    <location>
        <begin position="290"/>
        <end position="330"/>
    </location>
</feature>
<proteinExistence type="predicted"/>
<dbReference type="Gene3D" id="1.20.58.2220">
    <property type="entry name" value="Formin, FH2 domain"/>
    <property type="match status" value="1"/>
</dbReference>
<dbReference type="PANTHER" id="PTHR45691:SF6">
    <property type="entry name" value="PROTEIN DIAPHANOUS"/>
    <property type="match status" value="1"/>
</dbReference>
<dbReference type="EMBL" id="AGNL01044698">
    <property type="protein sequence ID" value="EJK49527.1"/>
    <property type="molecule type" value="Genomic_DNA"/>
</dbReference>
<name>K0RS69_THAOC</name>
<evidence type="ECO:0000256" key="1">
    <source>
        <dbReference type="SAM" id="MobiDB-lite"/>
    </source>
</evidence>
<evidence type="ECO:0000259" key="2">
    <source>
        <dbReference type="PROSITE" id="PS51444"/>
    </source>
</evidence>
<dbReference type="PANTHER" id="PTHR45691">
    <property type="entry name" value="PROTEIN DIAPHANOUS"/>
    <property type="match status" value="1"/>
</dbReference>
<sequence>MECMEAEGNELRGMMQLLPTKDESLALRSYLPPPDAPAQEIDESIAKLGECEQYMAVMLDVPDVKDKFQAMLFRAEYETHADSIREGTETLNQACDAVKNSERFRKLLLYALKLGNALNTGGSNEGVSAITLDSLLKLAEAKAFDKQTSALHYLVSIVQKNDEDVLNLSEDFVPVKAAERVAMDMLASQLKEMQSGVRVVKDVVRRNLPADTPCDESSSEEEILNSTSMGKFSISATSKIQSLADEFDEAKVNFSNLLQFFGEDHTMSPEAFFCTINTFVSMFENTHKELKRKEEAKERRKRIEEKRKTREEEKKKTAAKVSKPKLRAAV</sequence>
<dbReference type="InterPro" id="IPR042201">
    <property type="entry name" value="FH2_Formin_sf"/>
</dbReference>
<feature type="compositionally biased region" description="Basic and acidic residues" evidence="1">
    <location>
        <begin position="290"/>
        <end position="316"/>
    </location>
</feature>
<dbReference type="SUPFAM" id="SSF101447">
    <property type="entry name" value="Formin homology 2 domain (FH2 domain)"/>
    <property type="match status" value="1"/>
</dbReference>
<dbReference type="Pfam" id="PF02181">
    <property type="entry name" value="FH2"/>
    <property type="match status" value="1"/>
</dbReference>
<protein>
    <recommendedName>
        <fullName evidence="2">FH2 domain-containing protein</fullName>
    </recommendedName>
</protein>
<gene>
    <name evidence="3" type="ORF">THAOC_31591</name>
</gene>
<dbReference type="Proteomes" id="UP000266841">
    <property type="component" value="Unassembled WGS sequence"/>
</dbReference>
<dbReference type="SMART" id="SM00498">
    <property type="entry name" value="FH2"/>
    <property type="match status" value="1"/>
</dbReference>
<dbReference type="InterPro" id="IPR051412">
    <property type="entry name" value="Formin_Homology_Diaphanous_sf"/>
</dbReference>
<keyword evidence="4" id="KW-1185">Reference proteome</keyword>
<dbReference type="OrthoDB" id="1668162at2759"/>
<dbReference type="GO" id="GO:0005884">
    <property type="term" value="C:actin filament"/>
    <property type="evidence" value="ECO:0007669"/>
    <property type="project" value="TreeGrafter"/>
</dbReference>
<dbReference type="eggNOG" id="KOG1924">
    <property type="taxonomic scope" value="Eukaryota"/>
</dbReference>
<dbReference type="GO" id="GO:0030041">
    <property type="term" value="P:actin filament polymerization"/>
    <property type="evidence" value="ECO:0007669"/>
    <property type="project" value="TreeGrafter"/>
</dbReference>
<organism evidence="3 4">
    <name type="scientific">Thalassiosira oceanica</name>
    <name type="common">Marine diatom</name>
    <dbReference type="NCBI Taxonomy" id="159749"/>
    <lineage>
        <taxon>Eukaryota</taxon>
        <taxon>Sar</taxon>
        <taxon>Stramenopiles</taxon>
        <taxon>Ochrophyta</taxon>
        <taxon>Bacillariophyta</taxon>
        <taxon>Coscinodiscophyceae</taxon>
        <taxon>Thalassiosirophycidae</taxon>
        <taxon>Thalassiosirales</taxon>
        <taxon>Thalassiosiraceae</taxon>
        <taxon>Thalassiosira</taxon>
    </lineage>
</organism>
<dbReference type="AlphaFoldDB" id="K0RS69"/>
<comment type="caution">
    <text evidence="3">The sequence shown here is derived from an EMBL/GenBank/DDBJ whole genome shotgun (WGS) entry which is preliminary data.</text>
</comment>
<dbReference type="InterPro" id="IPR015425">
    <property type="entry name" value="FH2_Formin"/>
</dbReference>
<dbReference type="PROSITE" id="PS51444">
    <property type="entry name" value="FH2"/>
    <property type="match status" value="1"/>
</dbReference>
<accession>K0RS69</accession>
<evidence type="ECO:0000313" key="3">
    <source>
        <dbReference type="EMBL" id="EJK49527.1"/>
    </source>
</evidence>
<evidence type="ECO:0000313" key="4">
    <source>
        <dbReference type="Proteomes" id="UP000266841"/>
    </source>
</evidence>
<dbReference type="OMA" id="FRPHNEE"/>
<reference evidence="3 4" key="1">
    <citation type="journal article" date="2012" name="Genome Biol.">
        <title>Genome and low-iron response of an oceanic diatom adapted to chronic iron limitation.</title>
        <authorList>
            <person name="Lommer M."/>
            <person name="Specht M."/>
            <person name="Roy A.S."/>
            <person name="Kraemer L."/>
            <person name="Andreson R."/>
            <person name="Gutowska M.A."/>
            <person name="Wolf J."/>
            <person name="Bergner S.V."/>
            <person name="Schilhabel M.B."/>
            <person name="Klostermeier U.C."/>
            <person name="Beiko R.G."/>
            <person name="Rosenstiel P."/>
            <person name="Hippler M."/>
            <person name="Laroche J."/>
        </authorList>
    </citation>
    <scope>NUCLEOTIDE SEQUENCE [LARGE SCALE GENOMIC DNA]</scope>
    <source>
        <strain evidence="3 4">CCMP1005</strain>
    </source>
</reference>
<feature type="domain" description="FH2" evidence="2">
    <location>
        <begin position="1"/>
        <end position="309"/>
    </location>
</feature>